<feature type="domain" description="HTH asnC-type" evidence="4">
    <location>
        <begin position="6"/>
        <end position="67"/>
    </location>
</feature>
<reference evidence="5 6" key="1">
    <citation type="journal article" date="2018" name="J. Microbiol.">
        <title>Baekduia soli gen. nov., sp. nov., a novel bacterium isolated from the soil of Baekdu Mountain and proposal of a novel family name, Baekduiaceae fam. nov.</title>
        <authorList>
            <person name="An D.S."/>
            <person name="Siddiqi M.Z."/>
            <person name="Kim K.H."/>
            <person name="Yu H.S."/>
            <person name="Im W.T."/>
        </authorList>
    </citation>
    <scope>NUCLEOTIDE SEQUENCE [LARGE SCALE GENOMIC DNA]</scope>
    <source>
        <strain evidence="5 6">BR7-21</strain>
    </source>
</reference>
<evidence type="ECO:0000259" key="4">
    <source>
        <dbReference type="PROSITE" id="PS50956"/>
    </source>
</evidence>
<dbReference type="Gene3D" id="1.10.10.10">
    <property type="entry name" value="Winged helix-like DNA-binding domain superfamily/Winged helix DNA-binding domain"/>
    <property type="match status" value="1"/>
</dbReference>
<keyword evidence="1" id="KW-0805">Transcription regulation</keyword>
<keyword evidence="2" id="KW-0238">DNA-binding</keyword>
<dbReference type="GO" id="GO:0005829">
    <property type="term" value="C:cytosol"/>
    <property type="evidence" value="ECO:0007669"/>
    <property type="project" value="TreeGrafter"/>
</dbReference>
<dbReference type="InterPro" id="IPR036388">
    <property type="entry name" value="WH-like_DNA-bd_sf"/>
</dbReference>
<dbReference type="PRINTS" id="PR00033">
    <property type="entry name" value="HTHASNC"/>
</dbReference>
<dbReference type="AlphaFoldDB" id="A0A5B8U698"/>
<dbReference type="OrthoDB" id="9809462at2"/>
<dbReference type="Proteomes" id="UP000321805">
    <property type="component" value="Chromosome"/>
</dbReference>
<dbReference type="InterPro" id="IPR019887">
    <property type="entry name" value="Tscrpt_reg_AsnC/Lrp_C"/>
</dbReference>
<dbReference type="KEGG" id="bsol:FSW04_11785"/>
<keyword evidence="6" id="KW-1185">Reference proteome</keyword>
<evidence type="ECO:0000313" key="6">
    <source>
        <dbReference type="Proteomes" id="UP000321805"/>
    </source>
</evidence>
<evidence type="ECO:0000256" key="2">
    <source>
        <dbReference type="ARBA" id="ARBA00023125"/>
    </source>
</evidence>
<keyword evidence="3" id="KW-0804">Transcription</keyword>
<dbReference type="RefSeq" id="WP_146919438.1">
    <property type="nucleotide sequence ID" value="NZ_CP042430.1"/>
</dbReference>
<evidence type="ECO:0000256" key="3">
    <source>
        <dbReference type="ARBA" id="ARBA00023163"/>
    </source>
</evidence>
<dbReference type="SMART" id="SM00344">
    <property type="entry name" value="HTH_ASNC"/>
    <property type="match status" value="1"/>
</dbReference>
<dbReference type="Gene3D" id="3.30.70.920">
    <property type="match status" value="1"/>
</dbReference>
<dbReference type="EMBL" id="CP042430">
    <property type="protein sequence ID" value="QEC48182.1"/>
    <property type="molecule type" value="Genomic_DNA"/>
</dbReference>
<dbReference type="InterPro" id="IPR036390">
    <property type="entry name" value="WH_DNA-bd_sf"/>
</dbReference>
<evidence type="ECO:0000313" key="5">
    <source>
        <dbReference type="EMBL" id="QEC48182.1"/>
    </source>
</evidence>
<proteinExistence type="predicted"/>
<accession>A0A5B8U698</accession>
<protein>
    <submittedName>
        <fullName evidence="5">Lrp/AsnC family transcriptional regulator</fullName>
    </submittedName>
</protein>
<gene>
    <name evidence="5" type="ORF">FSW04_11785</name>
</gene>
<evidence type="ECO:0000256" key="1">
    <source>
        <dbReference type="ARBA" id="ARBA00023015"/>
    </source>
</evidence>
<dbReference type="Pfam" id="PF01037">
    <property type="entry name" value="AsnC_trans_reg"/>
    <property type="match status" value="1"/>
</dbReference>
<dbReference type="InterPro" id="IPR011008">
    <property type="entry name" value="Dimeric_a/b-barrel"/>
</dbReference>
<dbReference type="SUPFAM" id="SSF54909">
    <property type="entry name" value="Dimeric alpha+beta barrel"/>
    <property type="match status" value="1"/>
</dbReference>
<dbReference type="InterPro" id="IPR000485">
    <property type="entry name" value="AsnC-type_HTH_dom"/>
</dbReference>
<name>A0A5B8U698_9ACTN</name>
<sequence length="158" mass="16802">MSTSSIDALDARLIALLDDEPRLGLMEAARRLGVARGTVQARLAKLEGRGVVRGFGPDVDPARLGYPVLAFVFLQIAQGRLTEAITVLGATPEVLEATATSGPSDLLCRIVARDTEHLQAIVNQLLSNNAIRRSTSYIALSRQIPYRTAPLVAQAGAA</sequence>
<dbReference type="GO" id="GO:0043200">
    <property type="term" value="P:response to amino acid"/>
    <property type="evidence" value="ECO:0007669"/>
    <property type="project" value="TreeGrafter"/>
</dbReference>
<organism evidence="5 6">
    <name type="scientific">Baekduia soli</name>
    <dbReference type="NCBI Taxonomy" id="496014"/>
    <lineage>
        <taxon>Bacteria</taxon>
        <taxon>Bacillati</taxon>
        <taxon>Actinomycetota</taxon>
        <taxon>Thermoleophilia</taxon>
        <taxon>Solirubrobacterales</taxon>
        <taxon>Baekduiaceae</taxon>
        <taxon>Baekduia</taxon>
    </lineage>
</organism>
<dbReference type="Pfam" id="PF13404">
    <property type="entry name" value="HTH_AsnC-type"/>
    <property type="match status" value="1"/>
</dbReference>
<dbReference type="GO" id="GO:0043565">
    <property type="term" value="F:sequence-specific DNA binding"/>
    <property type="evidence" value="ECO:0007669"/>
    <property type="project" value="InterPro"/>
</dbReference>
<dbReference type="PANTHER" id="PTHR30154">
    <property type="entry name" value="LEUCINE-RESPONSIVE REGULATORY PROTEIN"/>
    <property type="match status" value="1"/>
</dbReference>
<dbReference type="PROSITE" id="PS50956">
    <property type="entry name" value="HTH_ASNC_2"/>
    <property type="match status" value="1"/>
</dbReference>
<dbReference type="PANTHER" id="PTHR30154:SF34">
    <property type="entry name" value="TRANSCRIPTIONAL REGULATOR AZLB"/>
    <property type="match status" value="1"/>
</dbReference>
<dbReference type="SUPFAM" id="SSF46785">
    <property type="entry name" value="Winged helix' DNA-binding domain"/>
    <property type="match status" value="1"/>
</dbReference>
<dbReference type="InterPro" id="IPR019888">
    <property type="entry name" value="Tscrpt_reg_AsnC-like"/>
</dbReference>